<evidence type="ECO:0000313" key="4">
    <source>
        <dbReference type="Proteomes" id="UP000219338"/>
    </source>
</evidence>
<keyword evidence="2" id="KW-1133">Transmembrane helix</keyword>
<dbReference type="STRING" id="47428.A0A284RXA8"/>
<feature type="compositionally biased region" description="Low complexity" evidence="1">
    <location>
        <begin position="167"/>
        <end position="176"/>
    </location>
</feature>
<feature type="compositionally biased region" description="Low complexity" evidence="1">
    <location>
        <begin position="188"/>
        <end position="198"/>
    </location>
</feature>
<dbReference type="OrthoDB" id="10545357at2759"/>
<gene>
    <name evidence="3" type="ORF">ARMOST_16840</name>
</gene>
<feature type="compositionally biased region" description="Basic and acidic residues" evidence="1">
    <location>
        <begin position="149"/>
        <end position="166"/>
    </location>
</feature>
<keyword evidence="2" id="KW-0472">Membrane</keyword>
<dbReference type="AlphaFoldDB" id="A0A284RXA8"/>
<keyword evidence="4" id="KW-1185">Reference proteome</keyword>
<dbReference type="EMBL" id="FUEG01000020">
    <property type="protein sequence ID" value="SJL13397.1"/>
    <property type="molecule type" value="Genomic_DNA"/>
</dbReference>
<evidence type="ECO:0000256" key="2">
    <source>
        <dbReference type="SAM" id="Phobius"/>
    </source>
</evidence>
<organism evidence="3 4">
    <name type="scientific">Armillaria ostoyae</name>
    <name type="common">Armillaria root rot fungus</name>
    <dbReference type="NCBI Taxonomy" id="47428"/>
    <lineage>
        <taxon>Eukaryota</taxon>
        <taxon>Fungi</taxon>
        <taxon>Dikarya</taxon>
        <taxon>Basidiomycota</taxon>
        <taxon>Agaricomycotina</taxon>
        <taxon>Agaricomycetes</taxon>
        <taxon>Agaricomycetidae</taxon>
        <taxon>Agaricales</taxon>
        <taxon>Marasmiineae</taxon>
        <taxon>Physalacriaceae</taxon>
        <taxon>Armillaria</taxon>
    </lineage>
</organism>
<name>A0A284RXA8_ARMOS</name>
<keyword evidence="2" id="KW-0812">Transmembrane</keyword>
<feature type="compositionally biased region" description="Polar residues" evidence="1">
    <location>
        <begin position="130"/>
        <end position="145"/>
    </location>
</feature>
<sequence>MQITIDFSTHTLIALVATILGITSVLTIFLLYQTYKYEIGRFFRQLFQYAPRFPTPAYFSHSTNSDLIYYEHPGGFYSSEPYNHLATPYVDPHGEFVYPTDAWNTGTGDWDTEPSSYYGGRTLSHRHGDTQSGTLSTEIPLSNLSHVPDVVREDNTSSESTSDRESTTPTPRSSSPSRRRSPSDHLSPRTPTPTSRIT</sequence>
<reference evidence="4" key="1">
    <citation type="journal article" date="2017" name="Nat. Ecol. Evol.">
        <title>Genome expansion and lineage-specific genetic innovations in the forest pathogenic fungi Armillaria.</title>
        <authorList>
            <person name="Sipos G."/>
            <person name="Prasanna A.N."/>
            <person name="Walter M.C."/>
            <person name="O'Connor E."/>
            <person name="Balint B."/>
            <person name="Krizsan K."/>
            <person name="Kiss B."/>
            <person name="Hess J."/>
            <person name="Varga T."/>
            <person name="Slot J."/>
            <person name="Riley R."/>
            <person name="Boka B."/>
            <person name="Rigling D."/>
            <person name="Barry K."/>
            <person name="Lee J."/>
            <person name="Mihaltcheva S."/>
            <person name="LaButti K."/>
            <person name="Lipzen A."/>
            <person name="Waldron R."/>
            <person name="Moloney N.M."/>
            <person name="Sperisen C."/>
            <person name="Kredics L."/>
            <person name="Vagvoelgyi C."/>
            <person name="Patrignani A."/>
            <person name="Fitzpatrick D."/>
            <person name="Nagy I."/>
            <person name="Doyle S."/>
            <person name="Anderson J.B."/>
            <person name="Grigoriev I.V."/>
            <person name="Gueldener U."/>
            <person name="Muensterkoetter M."/>
            <person name="Nagy L.G."/>
        </authorList>
    </citation>
    <scope>NUCLEOTIDE SEQUENCE [LARGE SCALE GENOMIC DNA]</scope>
    <source>
        <strain evidence="4">C18/9</strain>
    </source>
</reference>
<dbReference type="Proteomes" id="UP000219338">
    <property type="component" value="Unassembled WGS sequence"/>
</dbReference>
<proteinExistence type="predicted"/>
<feature type="transmembrane region" description="Helical" evidence="2">
    <location>
        <begin position="12"/>
        <end position="32"/>
    </location>
</feature>
<accession>A0A284RXA8</accession>
<feature type="region of interest" description="Disordered" evidence="1">
    <location>
        <begin position="121"/>
        <end position="198"/>
    </location>
</feature>
<evidence type="ECO:0000313" key="3">
    <source>
        <dbReference type="EMBL" id="SJL13397.1"/>
    </source>
</evidence>
<protein>
    <submittedName>
        <fullName evidence="3">Uncharacterized protein</fullName>
    </submittedName>
</protein>
<evidence type="ECO:0000256" key="1">
    <source>
        <dbReference type="SAM" id="MobiDB-lite"/>
    </source>
</evidence>